<dbReference type="SUPFAM" id="SSF51445">
    <property type="entry name" value="(Trans)glycosidases"/>
    <property type="match status" value="1"/>
</dbReference>
<evidence type="ECO:0000313" key="5">
    <source>
        <dbReference type="Proteomes" id="UP000886721"/>
    </source>
</evidence>
<evidence type="ECO:0000259" key="3">
    <source>
        <dbReference type="Pfam" id="PF02638"/>
    </source>
</evidence>
<feature type="signal peptide" evidence="2">
    <location>
        <begin position="1"/>
        <end position="26"/>
    </location>
</feature>
<keyword evidence="1 2" id="KW-0732">Signal</keyword>
<evidence type="ECO:0000256" key="2">
    <source>
        <dbReference type="SAM" id="SignalP"/>
    </source>
</evidence>
<dbReference type="EMBL" id="DXEM01000036">
    <property type="protein sequence ID" value="HIX68890.1"/>
    <property type="molecule type" value="Genomic_DNA"/>
</dbReference>
<dbReference type="Proteomes" id="UP000886721">
    <property type="component" value="Unassembled WGS sequence"/>
</dbReference>
<sequence length="414" mass="47832">MGRIKLLALLLVSALFVNLCSRTVWNVAGAKTRQPVKMVSDGEEYRAYWFSFYNYSQYQAKYKKQSASNFKSYFQSVLKHGKELGMNHIIVHVRPFGDAIYESKYFPWSSYISGEQGRDPGFDPLEIMVSAAHENGMKIEAWINPYRVTLNSTDYKKLSKDNPARKWQEGKSTKRNVLSYGGSLYYNPAKKEVRELIVNGVREIVENYDVDGIHMDDYFYPSFTEENVDTAFDAREYHQSKEKKQGMSIAEYRRNQVNTLVRQIRKAIQEIDPEVTYGISPAGNLENLTSDYAYYVDIKRWLASDQYVDYICPQIYWGFQHPTAGFERVADQWAKLCKDSPVKLYIGIGVYRAGHEEGDSPSEQKEWKSDADVLKKQVKYGRKKKADGFAFFDYRDLIGHAAKDAVNQLKTVLK</sequence>
<dbReference type="Gene3D" id="3.20.20.80">
    <property type="entry name" value="Glycosidases"/>
    <property type="match status" value="1"/>
</dbReference>
<proteinExistence type="predicted"/>
<dbReference type="InterPro" id="IPR052177">
    <property type="entry name" value="Divisome_Glycosyl_Hydrolase"/>
</dbReference>
<dbReference type="PANTHER" id="PTHR43405:SF1">
    <property type="entry name" value="GLYCOSYL HYDROLASE DIGH"/>
    <property type="match status" value="1"/>
</dbReference>
<dbReference type="AlphaFoldDB" id="A0A9D2BA42"/>
<dbReference type="InterPro" id="IPR017853">
    <property type="entry name" value="GH"/>
</dbReference>
<protein>
    <submittedName>
        <fullName evidence="4">Family 10 glycosylhydrolase</fullName>
    </submittedName>
</protein>
<feature type="chain" id="PRO_5039723347" evidence="2">
    <location>
        <begin position="27"/>
        <end position="414"/>
    </location>
</feature>
<organism evidence="4 5">
    <name type="scientific">Candidatus Anaerostipes excrementavium</name>
    <dbReference type="NCBI Taxonomy" id="2838463"/>
    <lineage>
        <taxon>Bacteria</taxon>
        <taxon>Bacillati</taxon>
        <taxon>Bacillota</taxon>
        <taxon>Clostridia</taxon>
        <taxon>Lachnospirales</taxon>
        <taxon>Lachnospiraceae</taxon>
        <taxon>Anaerostipes</taxon>
    </lineage>
</organism>
<name>A0A9D2BA42_9FIRM</name>
<dbReference type="PANTHER" id="PTHR43405">
    <property type="entry name" value="GLYCOSYL HYDROLASE DIGH"/>
    <property type="match status" value="1"/>
</dbReference>
<reference evidence="4" key="1">
    <citation type="journal article" date="2021" name="PeerJ">
        <title>Extensive microbial diversity within the chicken gut microbiome revealed by metagenomics and culture.</title>
        <authorList>
            <person name="Gilroy R."/>
            <person name="Ravi A."/>
            <person name="Getino M."/>
            <person name="Pursley I."/>
            <person name="Horton D.L."/>
            <person name="Alikhan N.F."/>
            <person name="Baker D."/>
            <person name="Gharbi K."/>
            <person name="Hall N."/>
            <person name="Watson M."/>
            <person name="Adriaenssens E.M."/>
            <person name="Foster-Nyarko E."/>
            <person name="Jarju S."/>
            <person name="Secka A."/>
            <person name="Antonio M."/>
            <person name="Oren A."/>
            <person name="Chaudhuri R.R."/>
            <person name="La Ragione R."/>
            <person name="Hildebrand F."/>
            <person name="Pallen M.J."/>
        </authorList>
    </citation>
    <scope>NUCLEOTIDE SEQUENCE</scope>
    <source>
        <strain evidence="4">CHK191-13928</strain>
    </source>
</reference>
<dbReference type="Pfam" id="PF02638">
    <property type="entry name" value="GHL10"/>
    <property type="match status" value="1"/>
</dbReference>
<gene>
    <name evidence="4" type="ORF">H9735_12320</name>
</gene>
<evidence type="ECO:0000256" key="1">
    <source>
        <dbReference type="ARBA" id="ARBA00022729"/>
    </source>
</evidence>
<comment type="caution">
    <text evidence="4">The sequence shown here is derived from an EMBL/GenBank/DDBJ whole genome shotgun (WGS) entry which is preliminary data.</text>
</comment>
<reference evidence="4" key="2">
    <citation type="submission" date="2021-04" db="EMBL/GenBank/DDBJ databases">
        <authorList>
            <person name="Gilroy R."/>
        </authorList>
    </citation>
    <scope>NUCLEOTIDE SEQUENCE</scope>
    <source>
        <strain evidence="4">CHK191-13928</strain>
    </source>
</reference>
<dbReference type="InterPro" id="IPR003790">
    <property type="entry name" value="GHL10"/>
</dbReference>
<accession>A0A9D2BA42</accession>
<feature type="domain" description="Glycosyl hydrolase-like 10" evidence="3">
    <location>
        <begin position="74"/>
        <end position="354"/>
    </location>
</feature>
<evidence type="ECO:0000313" key="4">
    <source>
        <dbReference type="EMBL" id="HIX68890.1"/>
    </source>
</evidence>